<proteinExistence type="inferred from homology"/>
<reference evidence="4" key="1">
    <citation type="submission" date="2020-09" db="EMBL/GenBank/DDBJ databases">
        <title>The genome sequence of strain Labrenzia suaedae 4C16A.</title>
        <authorList>
            <person name="Liu Y."/>
        </authorList>
    </citation>
    <scope>NUCLEOTIDE SEQUENCE [LARGE SCALE GENOMIC DNA]</scope>
    <source>
        <strain evidence="4">4C16A</strain>
    </source>
</reference>
<dbReference type="PROSITE" id="PS50164">
    <property type="entry name" value="GIY_YIG"/>
    <property type="match status" value="1"/>
</dbReference>
<dbReference type="Pfam" id="PF01541">
    <property type="entry name" value="GIY-YIG"/>
    <property type="match status" value="1"/>
</dbReference>
<keyword evidence="4" id="KW-1185">Reference proteome</keyword>
<dbReference type="InterPro" id="IPR000305">
    <property type="entry name" value="GIY-YIG_endonuc"/>
</dbReference>
<dbReference type="EMBL" id="JACYXI010000003">
    <property type="protein sequence ID" value="MBD8891436.1"/>
    <property type="molecule type" value="Genomic_DNA"/>
</dbReference>
<gene>
    <name evidence="3" type="ORF">IG616_07755</name>
</gene>
<evidence type="ECO:0000313" key="3">
    <source>
        <dbReference type="EMBL" id="MBD8891436.1"/>
    </source>
</evidence>
<evidence type="ECO:0000259" key="2">
    <source>
        <dbReference type="PROSITE" id="PS50164"/>
    </source>
</evidence>
<comment type="caution">
    <text evidence="3">The sequence shown here is derived from an EMBL/GenBank/DDBJ whole genome shotgun (WGS) entry which is preliminary data.</text>
</comment>
<reference evidence="3 4" key="2">
    <citation type="journal article" date="2021" name="Int. J. Syst. Evol. Microbiol.">
        <title>Roseibium litorale sp. nov., isolated from a tidal flat sediment and proposal for the reclassification of Labrenzia polysiphoniae as Roseibium polysiphoniae comb. nov.</title>
        <authorList>
            <person name="Liu Y."/>
            <person name="Pei T."/>
            <person name="Du J."/>
            <person name="Chao M."/>
            <person name="Deng M.R."/>
            <person name="Zhu H."/>
        </authorList>
    </citation>
    <scope>NUCLEOTIDE SEQUENCE [LARGE SCALE GENOMIC DNA]</scope>
    <source>
        <strain evidence="3 4">4C16A</strain>
    </source>
</reference>
<evidence type="ECO:0000313" key="4">
    <source>
        <dbReference type="Proteomes" id="UP000632063"/>
    </source>
</evidence>
<dbReference type="PANTHER" id="PTHR34477">
    <property type="entry name" value="UPF0213 PROTEIN YHBQ"/>
    <property type="match status" value="1"/>
</dbReference>
<dbReference type="PANTHER" id="PTHR34477:SF5">
    <property type="entry name" value="BSL5627 PROTEIN"/>
    <property type="match status" value="1"/>
</dbReference>
<dbReference type="InterPro" id="IPR050190">
    <property type="entry name" value="UPF0213_domain"/>
</dbReference>
<dbReference type="Proteomes" id="UP000632063">
    <property type="component" value="Unassembled WGS sequence"/>
</dbReference>
<dbReference type="SUPFAM" id="SSF82771">
    <property type="entry name" value="GIY-YIG endonuclease"/>
    <property type="match status" value="1"/>
</dbReference>
<dbReference type="CDD" id="cd10448">
    <property type="entry name" value="GIY-YIG_unchar_3"/>
    <property type="match status" value="1"/>
</dbReference>
<accession>A0ABR9CKT0</accession>
<protein>
    <submittedName>
        <fullName evidence="3">GIY-YIG nuclease family protein</fullName>
    </submittedName>
</protein>
<feature type="domain" description="GIY-YIG" evidence="2">
    <location>
        <begin position="1"/>
        <end position="77"/>
    </location>
</feature>
<comment type="similarity">
    <text evidence="1">Belongs to the UPF0213 family.</text>
</comment>
<sequence>MAYYVYILASRQHGTLYTGITNDLARRLHEHRSKANRGFTELYNVTRLVYYETFDAPDIAIAREKKLKRWPRVWKIQTIEAVNPEWRDLYEDLNR</sequence>
<organism evidence="3 4">
    <name type="scientific">Roseibium litorale</name>
    <dbReference type="NCBI Taxonomy" id="2803841"/>
    <lineage>
        <taxon>Bacteria</taxon>
        <taxon>Pseudomonadati</taxon>
        <taxon>Pseudomonadota</taxon>
        <taxon>Alphaproteobacteria</taxon>
        <taxon>Hyphomicrobiales</taxon>
        <taxon>Stappiaceae</taxon>
        <taxon>Roseibium</taxon>
    </lineage>
</organism>
<dbReference type="Gene3D" id="3.40.1440.10">
    <property type="entry name" value="GIY-YIG endonuclease"/>
    <property type="match status" value="1"/>
</dbReference>
<dbReference type="InterPro" id="IPR035901">
    <property type="entry name" value="GIY-YIG_endonuc_sf"/>
</dbReference>
<name>A0ABR9CKT0_9HYPH</name>
<dbReference type="RefSeq" id="WP_192147557.1">
    <property type="nucleotide sequence ID" value="NZ_JACYXI010000003.1"/>
</dbReference>
<evidence type="ECO:0000256" key="1">
    <source>
        <dbReference type="ARBA" id="ARBA00007435"/>
    </source>
</evidence>
<dbReference type="SMART" id="SM00465">
    <property type="entry name" value="GIYc"/>
    <property type="match status" value="1"/>
</dbReference>